<reference evidence="2" key="1">
    <citation type="journal article" date="2020" name="New Phytol.">
        <title>Comparative genomics reveals dynamic genome evolution in host specialist ectomycorrhizal fungi.</title>
        <authorList>
            <person name="Lofgren L.A."/>
            <person name="Nguyen N.H."/>
            <person name="Vilgalys R."/>
            <person name="Ruytinx J."/>
            <person name="Liao H.L."/>
            <person name="Branco S."/>
            <person name="Kuo A."/>
            <person name="LaButti K."/>
            <person name="Lipzen A."/>
            <person name="Andreopoulos W."/>
            <person name="Pangilinan J."/>
            <person name="Riley R."/>
            <person name="Hundley H."/>
            <person name="Na H."/>
            <person name="Barry K."/>
            <person name="Grigoriev I.V."/>
            <person name="Stajich J.E."/>
            <person name="Kennedy P.G."/>
        </authorList>
    </citation>
    <scope>NUCLEOTIDE SEQUENCE</scope>
    <source>
        <strain evidence="2">MN1</strain>
    </source>
</reference>
<gene>
    <name evidence="2" type="ORF">BJ212DRAFT_1483974</name>
</gene>
<proteinExistence type="predicted"/>
<keyword evidence="3" id="KW-1185">Reference proteome</keyword>
<evidence type="ECO:0000313" key="2">
    <source>
        <dbReference type="EMBL" id="KAG1810841.1"/>
    </source>
</evidence>
<dbReference type="AlphaFoldDB" id="A0A9P7JA02"/>
<dbReference type="GeneID" id="64634727"/>
<evidence type="ECO:0000313" key="3">
    <source>
        <dbReference type="Proteomes" id="UP000807769"/>
    </source>
</evidence>
<dbReference type="EMBL" id="JABBWG010000031">
    <property type="protein sequence ID" value="KAG1810841.1"/>
    <property type="molecule type" value="Genomic_DNA"/>
</dbReference>
<dbReference type="RefSeq" id="XP_041189621.1">
    <property type="nucleotide sequence ID" value="XM_041340711.1"/>
</dbReference>
<comment type="caution">
    <text evidence="2">The sequence shown here is derived from an EMBL/GenBank/DDBJ whole genome shotgun (WGS) entry which is preliminary data.</text>
</comment>
<name>A0A9P7JA02_9AGAM</name>
<accession>A0A9P7JA02</accession>
<feature type="region of interest" description="Disordered" evidence="1">
    <location>
        <begin position="164"/>
        <end position="255"/>
    </location>
</feature>
<feature type="compositionally biased region" description="Basic and acidic residues" evidence="1">
    <location>
        <begin position="187"/>
        <end position="201"/>
    </location>
</feature>
<protein>
    <submittedName>
        <fullName evidence="2">Uncharacterized protein</fullName>
    </submittedName>
</protein>
<feature type="compositionally biased region" description="Basic and acidic residues" evidence="1">
    <location>
        <begin position="210"/>
        <end position="222"/>
    </location>
</feature>
<dbReference type="OrthoDB" id="2670946at2759"/>
<dbReference type="Proteomes" id="UP000807769">
    <property type="component" value="Unassembled WGS sequence"/>
</dbReference>
<feature type="region of interest" description="Disordered" evidence="1">
    <location>
        <begin position="280"/>
        <end position="304"/>
    </location>
</feature>
<feature type="compositionally biased region" description="Polar residues" evidence="1">
    <location>
        <begin position="164"/>
        <end position="186"/>
    </location>
</feature>
<evidence type="ECO:0000256" key="1">
    <source>
        <dbReference type="SAM" id="MobiDB-lite"/>
    </source>
</evidence>
<sequence length="412" mass="44616">MPAITTHSGCHIRRPPLPDQPKTHRKASNADNALEPPKRSCPCPHRCAGPKSVINHGNNHPELSIRPPPKPCPLAWSKHSGPMTSSTEEEIFEASFSRRSSMIPATSDIAIDQQSHPSHVQLADGTSLTCAKFCLLADEEVSADIQEGDVESGKHFIMNPNAISQSQTNDLNGRNVNDQGTSATCTESHDAGYSNKDHGKDTSGTSTESRYPEEGRNDDGHKTSATSTNSRPHRSGGIESYAPDCSAGEESSPSISDWAVDEAQRKKAQQTADHDIAANHGEDDEASSEADPPSPPQLMAKQKQKLKVTVEVDEHHGSKDEDDEDFVKTKGRMPQVGILKVQELGKKTLEAARTLGQEYGKSAWTILIKARVDYEGYPQGVSMEPTPDMWFAATHPLPKGVSGVVLPEDIKA</sequence>
<feature type="region of interest" description="Disordered" evidence="1">
    <location>
        <begin position="1"/>
        <end position="41"/>
    </location>
</feature>
<organism evidence="2 3">
    <name type="scientific">Suillus subaureus</name>
    <dbReference type="NCBI Taxonomy" id="48587"/>
    <lineage>
        <taxon>Eukaryota</taxon>
        <taxon>Fungi</taxon>
        <taxon>Dikarya</taxon>
        <taxon>Basidiomycota</taxon>
        <taxon>Agaricomycotina</taxon>
        <taxon>Agaricomycetes</taxon>
        <taxon>Agaricomycetidae</taxon>
        <taxon>Boletales</taxon>
        <taxon>Suillineae</taxon>
        <taxon>Suillaceae</taxon>
        <taxon>Suillus</taxon>
    </lineage>
</organism>